<dbReference type="EMBL" id="FWXI01000006">
    <property type="protein sequence ID" value="SMC62977.1"/>
    <property type="molecule type" value="Genomic_DNA"/>
</dbReference>
<dbReference type="STRING" id="112901.SAMN04488500_10647"/>
<dbReference type="PANTHER" id="PTHR14969">
    <property type="entry name" value="SPHINGOSINE-1-PHOSPHATE PHOSPHOHYDROLASE"/>
    <property type="match status" value="1"/>
</dbReference>
<feature type="domain" description="Phosphatidic acid phosphatase type 2/haloperoxidase" evidence="1">
    <location>
        <begin position="92"/>
        <end position="208"/>
    </location>
</feature>
<evidence type="ECO:0000259" key="1">
    <source>
        <dbReference type="SMART" id="SM00014"/>
    </source>
</evidence>
<protein>
    <submittedName>
        <fullName evidence="2">PAP2 superfamily protein</fullName>
    </submittedName>
</protein>
<dbReference type="PANTHER" id="PTHR14969:SF13">
    <property type="entry name" value="AT30094P"/>
    <property type="match status" value="1"/>
</dbReference>
<reference evidence="2 3" key="1">
    <citation type="submission" date="2017-04" db="EMBL/GenBank/DDBJ databases">
        <authorList>
            <person name="Afonso C.L."/>
            <person name="Miller P.J."/>
            <person name="Scott M.A."/>
            <person name="Spackman E."/>
            <person name="Goraichik I."/>
            <person name="Dimitrov K.M."/>
            <person name="Suarez D.L."/>
            <person name="Swayne D.E."/>
        </authorList>
    </citation>
    <scope>NUCLEOTIDE SEQUENCE [LARGE SCALE GENOMIC DNA]</scope>
    <source>
        <strain evidence="2 3">DSM 5090</strain>
    </source>
</reference>
<dbReference type="InterPro" id="IPR036938">
    <property type="entry name" value="PAP2/HPO_sf"/>
</dbReference>
<dbReference type="SUPFAM" id="SSF48317">
    <property type="entry name" value="Acid phosphatase/Vanadium-dependent haloperoxidase"/>
    <property type="match status" value="1"/>
</dbReference>
<dbReference type="CDD" id="cd03394">
    <property type="entry name" value="PAP2_like_5"/>
    <property type="match status" value="1"/>
</dbReference>
<name>A0A1W2AQK1_9FIRM</name>
<gene>
    <name evidence="2" type="ORF">SAMN04488500_10647</name>
</gene>
<dbReference type="AlphaFoldDB" id="A0A1W2AQK1"/>
<dbReference type="Pfam" id="PF01569">
    <property type="entry name" value="PAP2"/>
    <property type="match status" value="1"/>
</dbReference>
<keyword evidence="3" id="KW-1185">Reference proteome</keyword>
<evidence type="ECO:0000313" key="2">
    <source>
        <dbReference type="EMBL" id="SMC62977.1"/>
    </source>
</evidence>
<organism evidence="2 3">
    <name type="scientific">Sporomusa malonica</name>
    <dbReference type="NCBI Taxonomy" id="112901"/>
    <lineage>
        <taxon>Bacteria</taxon>
        <taxon>Bacillati</taxon>
        <taxon>Bacillota</taxon>
        <taxon>Negativicutes</taxon>
        <taxon>Selenomonadales</taxon>
        <taxon>Sporomusaceae</taxon>
        <taxon>Sporomusa</taxon>
    </lineage>
</organism>
<dbReference type="Proteomes" id="UP000192738">
    <property type="component" value="Unassembled WGS sequence"/>
</dbReference>
<dbReference type="Gene3D" id="1.20.144.10">
    <property type="entry name" value="Phosphatidic acid phosphatase type 2/haloperoxidase"/>
    <property type="match status" value="1"/>
</dbReference>
<dbReference type="InterPro" id="IPR000326">
    <property type="entry name" value="PAP2/HPO"/>
</dbReference>
<dbReference type="SMART" id="SM00014">
    <property type="entry name" value="acidPPc"/>
    <property type="match status" value="1"/>
</dbReference>
<accession>A0A1W2AQK1</accession>
<proteinExistence type="predicted"/>
<sequence length="232" mass="25891">MSKIRLIVLVLLLFLFNRPVEAHHYNHLIESELALKVYSFDKDIQSWAQEHRNSNSDWLSKQARGFGEMKYTGSVLGVMYFTAKNNGNEKMRRTAVMGVESMLTANVITGTIKLLAHRSRPRESESPYNWGGPSLSKEHVSFPSQHAATAFSVATVIATEYHDKPYVSHIMYGLATLTALSRVNDNEHWASDVAVGSLIGYYTAKHVVHSKCSKNDSSSGASALIMPVIKKF</sequence>
<evidence type="ECO:0000313" key="3">
    <source>
        <dbReference type="Proteomes" id="UP000192738"/>
    </source>
</evidence>